<dbReference type="PANTHER" id="PTHR34857">
    <property type="entry name" value="SLL0384 PROTEIN"/>
    <property type="match status" value="1"/>
</dbReference>
<evidence type="ECO:0000313" key="8">
    <source>
        <dbReference type="EMBL" id="AGA89759.1"/>
    </source>
</evidence>
<dbReference type="NCBIfam" id="TIGR02454">
    <property type="entry name" value="ECF_T_CbiQ"/>
    <property type="match status" value="1"/>
</dbReference>
<comment type="similarity">
    <text evidence="2">Belongs to the CbiQ family.</text>
</comment>
<feature type="transmembrane region" description="Helical" evidence="7">
    <location>
        <begin position="73"/>
        <end position="94"/>
    </location>
</feature>
<evidence type="ECO:0000256" key="1">
    <source>
        <dbReference type="ARBA" id="ARBA00004651"/>
    </source>
</evidence>
<name>L0GWS8_9GAMM</name>
<dbReference type="PANTHER" id="PTHR34857:SF2">
    <property type="entry name" value="SLL0384 PROTEIN"/>
    <property type="match status" value="1"/>
</dbReference>
<evidence type="ECO:0000313" key="9">
    <source>
        <dbReference type="Proteomes" id="UP000010816"/>
    </source>
</evidence>
<evidence type="ECO:0000256" key="2">
    <source>
        <dbReference type="ARBA" id="ARBA00008564"/>
    </source>
</evidence>
<dbReference type="Proteomes" id="UP000010816">
    <property type="component" value="Chromosome"/>
</dbReference>
<keyword evidence="6 7" id="KW-0472">Membrane</keyword>
<dbReference type="OrthoDB" id="4533at2"/>
<reference evidence="8 9" key="1">
    <citation type="submission" date="2011-09" db="EMBL/GenBank/DDBJ databases">
        <title>Complete sequence of chromosome of Thioflavicoccus mobilis 8321.</title>
        <authorList>
            <consortium name="US DOE Joint Genome Institute"/>
            <person name="Lucas S."/>
            <person name="Han J."/>
            <person name="Lapidus A."/>
            <person name="Cheng J.-F."/>
            <person name="Goodwin L."/>
            <person name="Pitluck S."/>
            <person name="Peters L."/>
            <person name="Ovchinnikova G."/>
            <person name="Lu M."/>
            <person name="Detter J.C."/>
            <person name="Han C."/>
            <person name="Tapia R."/>
            <person name="Land M."/>
            <person name="Hauser L."/>
            <person name="Kyrpides N."/>
            <person name="Ivanova N."/>
            <person name="Pagani I."/>
            <person name="Vogl K."/>
            <person name="Liu Z."/>
            <person name="Imhoff J."/>
            <person name="Thiel V."/>
            <person name="Frigaard N.-U."/>
            <person name="Bryant D."/>
            <person name="Woyke T."/>
        </authorList>
    </citation>
    <scope>NUCLEOTIDE SEQUENCE [LARGE SCALE GENOMIC DNA]</scope>
    <source>
        <strain evidence="8 9">8321</strain>
    </source>
</reference>
<accession>L0GWS8</accession>
<evidence type="ECO:0000256" key="7">
    <source>
        <dbReference type="SAM" id="Phobius"/>
    </source>
</evidence>
<gene>
    <name evidence="8" type="ORF">Thimo_0929</name>
</gene>
<dbReference type="AlphaFoldDB" id="L0GWS8"/>
<sequence length="254" mass="27009">MRLAATPLAPTTAGDWLAARDARLRILAAVAFALVAVSLDRPPALLLALTLAAAAAAAGGLTPSAALRRLAPLAGLLAILFTTLPLMVPGTPWLEVGPLSASREGLLEAVRIALKAGAVVLAMLGLLGSLDPVTLGHALARLGLPDKLVHLFLFTVRYIDVLHGEYRRLRQALRARAFVPRSDAHTWRTLGWLVGMLLVRSLERARRVTAAMKCRGFAGRFYRLDRLAWRPGDTAAALGTGAALALLFFLGRPA</sequence>
<evidence type="ECO:0000256" key="6">
    <source>
        <dbReference type="ARBA" id="ARBA00023136"/>
    </source>
</evidence>
<dbReference type="STRING" id="765912.Thimo_0929"/>
<dbReference type="HOGENOM" id="CLU_056469_1_3_6"/>
<dbReference type="InterPro" id="IPR051611">
    <property type="entry name" value="ECF_transporter_component"/>
</dbReference>
<evidence type="ECO:0000256" key="3">
    <source>
        <dbReference type="ARBA" id="ARBA00022475"/>
    </source>
</evidence>
<dbReference type="KEGG" id="tmb:Thimo_0929"/>
<dbReference type="InterPro" id="IPR012809">
    <property type="entry name" value="ECF_CbiQ"/>
</dbReference>
<keyword evidence="9" id="KW-1185">Reference proteome</keyword>
<evidence type="ECO:0000256" key="5">
    <source>
        <dbReference type="ARBA" id="ARBA00022989"/>
    </source>
</evidence>
<proteinExistence type="inferred from homology"/>
<feature type="transmembrane region" description="Helical" evidence="7">
    <location>
        <begin position="106"/>
        <end position="128"/>
    </location>
</feature>
<keyword evidence="4 7" id="KW-0812">Transmembrane</keyword>
<dbReference type="PATRIC" id="fig|765912.4.peg.901"/>
<dbReference type="GO" id="GO:0043190">
    <property type="term" value="C:ATP-binding cassette (ABC) transporter complex"/>
    <property type="evidence" value="ECO:0007669"/>
    <property type="project" value="InterPro"/>
</dbReference>
<keyword evidence="5 7" id="KW-1133">Transmembrane helix</keyword>
<dbReference type="EMBL" id="CP003051">
    <property type="protein sequence ID" value="AGA89759.1"/>
    <property type="molecule type" value="Genomic_DNA"/>
</dbReference>
<dbReference type="InterPro" id="IPR003339">
    <property type="entry name" value="ABC/ECF_trnsptr_transmembrane"/>
</dbReference>
<feature type="transmembrane region" description="Helical" evidence="7">
    <location>
        <begin position="46"/>
        <end position="67"/>
    </location>
</feature>
<feature type="transmembrane region" description="Helical" evidence="7">
    <location>
        <begin position="232"/>
        <end position="251"/>
    </location>
</feature>
<dbReference type="CDD" id="cd16914">
    <property type="entry name" value="EcfT"/>
    <property type="match status" value="1"/>
</dbReference>
<protein>
    <submittedName>
        <fullName evidence="8">Cobalt ABC transporter, permease protein CbiQ</fullName>
    </submittedName>
</protein>
<keyword evidence="3" id="KW-1003">Cell membrane</keyword>
<dbReference type="RefSeq" id="WP_015279904.1">
    <property type="nucleotide sequence ID" value="NC_019940.1"/>
</dbReference>
<comment type="subcellular location">
    <subcellularLocation>
        <location evidence="1">Cell membrane</location>
        <topology evidence="1">Multi-pass membrane protein</topology>
    </subcellularLocation>
</comment>
<evidence type="ECO:0000256" key="4">
    <source>
        <dbReference type="ARBA" id="ARBA00022692"/>
    </source>
</evidence>
<organism evidence="8 9">
    <name type="scientific">Thioflavicoccus mobilis 8321</name>
    <dbReference type="NCBI Taxonomy" id="765912"/>
    <lineage>
        <taxon>Bacteria</taxon>
        <taxon>Pseudomonadati</taxon>
        <taxon>Pseudomonadota</taxon>
        <taxon>Gammaproteobacteria</taxon>
        <taxon>Chromatiales</taxon>
        <taxon>Chromatiaceae</taxon>
        <taxon>Thioflavicoccus</taxon>
    </lineage>
</organism>
<dbReference type="eggNOG" id="COG0619">
    <property type="taxonomic scope" value="Bacteria"/>
</dbReference>
<dbReference type="GO" id="GO:0006824">
    <property type="term" value="P:cobalt ion transport"/>
    <property type="evidence" value="ECO:0007669"/>
    <property type="project" value="InterPro"/>
</dbReference>
<dbReference type="Pfam" id="PF02361">
    <property type="entry name" value="CbiQ"/>
    <property type="match status" value="1"/>
</dbReference>